<keyword evidence="1" id="KW-0732">Signal</keyword>
<proteinExistence type="predicted"/>
<evidence type="ECO:0000313" key="2">
    <source>
        <dbReference type="EMBL" id="JAD54517.1"/>
    </source>
</evidence>
<dbReference type="EMBL" id="GBRH01243378">
    <property type="protein sequence ID" value="JAD54517.1"/>
    <property type="molecule type" value="Transcribed_RNA"/>
</dbReference>
<reference evidence="2" key="1">
    <citation type="submission" date="2014-09" db="EMBL/GenBank/DDBJ databases">
        <authorList>
            <person name="Magalhaes I.L.F."/>
            <person name="Oliveira U."/>
            <person name="Santos F.R."/>
            <person name="Vidigal T.H.D.A."/>
            <person name="Brescovit A.D."/>
            <person name="Santos A.J."/>
        </authorList>
    </citation>
    <scope>NUCLEOTIDE SEQUENCE</scope>
    <source>
        <tissue evidence="2">Shoot tissue taken approximately 20 cm above the soil surface</tissue>
    </source>
</reference>
<dbReference type="AlphaFoldDB" id="A0A0A9B5C9"/>
<accession>A0A0A9B5C9</accession>
<reference evidence="2" key="2">
    <citation type="journal article" date="2015" name="Data Brief">
        <title>Shoot transcriptome of the giant reed, Arundo donax.</title>
        <authorList>
            <person name="Barrero R.A."/>
            <person name="Guerrero F.D."/>
            <person name="Moolhuijzen P."/>
            <person name="Goolsby J.A."/>
            <person name="Tidwell J."/>
            <person name="Bellgard S.E."/>
            <person name="Bellgard M.I."/>
        </authorList>
    </citation>
    <scope>NUCLEOTIDE SEQUENCE</scope>
    <source>
        <tissue evidence="2">Shoot tissue taken approximately 20 cm above the soil surface</tissue>
    </source>
</reference>
<sequence>MPCRTNKCCCALFFLRNPNVVLWHILQVTLLCIPLQDGQRDSNVYCMNCYFIVTKNSCTLCTSD</sequence>
<feature type="chain" id="PRO_5002060401" evidence="1">
    <location>
        <begin position="39"/>
        <end position="64"/>
    </location>
</feature>
<name>A0A0A9B5C9_ARUDO</name>
<feature type="signal peptide" evidence="1">
    <location>
        <begin position="1"/>
        <end position="38"/>
    </location>
</feature>
<protein>
    <submittedName>
        <fullName evidence="2">Uncharacterized protein</fullName>
    </submittedName>
</protein>
<organism evidence="2">
    <name type="scientific">Arundo donax</name>
    <name type="common">Giant reed</name>
    <name type="synonym">Donax arundinaceus</name>
    <dbReference type="NCBI Taxonomy" id="35708"/>
    <lineage>
        <taxon>Eukaryota</taxon>
        <taxon>Viridiplantae</taxon>
        <taxon>Streptophyta</taxon>
        <taxon>Embryophyta</taxon>
        <taxon>Tracheophyta</taxon>
        <taxon>Spermatophyta</taxon>
        <taxon>Magnoliopsida</taxon>
        <taxon>Liliopsida</taxon>
        <taxon>Poales</taxon>
        <taxon>Poaceae</taxon>
        <taxon>PACMAD clade</taxon>
        <taxon>Arundinoideae</taxon>
        <taxon>Arundineae</taxon>
        <taxon>Arundo</taxon>
    </lineage>
</organism>
<evidence type="ECO:0000256" key="1">
    <source>
        <dbReference type="SAM" id="SignalP"/>
    </source>
</evidence>